<accession>A0A0P7VKE0</accession>
<dbReference type="InterPro" id="IPR019410">
    <property type="entry name" value="Methyltransf_16"/>
</dbReference>
<gene>
    <name evidence="3" type="ORF">Z043_104373</name>
</gene>
<evidence type="ECO:0000256" key="1">
    <source>
        <dbReference type="ARBA" id="ARBA00022603"/>
    </source>
</evidence>
<dbReference type="SUPFAM" id="SSF53335">
    <property type="entry name" value="S-adenosyl-L-methionine-dependent methyltransferases"/>
    <property type="match status" value="1"/>
</dbReference>
<dbReference type="GO" id="GO:0032991">
    <property type="term" value="C:protein-containing complex"/>
    <property type="evidence" value="ECO:0007669"/>
    <property type="project" value="TreeGrafter"/>
</dbReference>
<dbReference type="Pfam" id="PF10294">
    <property type="entry name" value="Methyltransf_16"/>
    <property type="match status" value="1"/>
</dbReference>
<dbReference type="PANTHER" id="PTHR14614">
    <property type="entry name" value="HEPATOCELLULAR CARCINOMA-ASSOCIATED ANTIGEN"/>
    <property type="match status" value="1"/>
</dbReference>
<dbReference type="AlphaFoldDB" id="A0A0P7VKE0"/>
<dbReference type="STRING" id="113540.ENSSFOP00015026397"/>
<comment type="caution">
    <text evidence="3">The sequence shown here is derived from an EMBL/GenBank/DDBJ whole genome shotgun (WGS) entry which is preliminary data.</text>
</comment>
<dbReference type="EMBL" id="JARO02001159">
    <property type="protein sequence ID" value="KPP76293.1"/>
    <property type="molecule type" value="Genomic_DNA"/>
</dbReference>
<dbReference type="PANTHER" id="PTHR14614:SF5">
    <property type="entry name" value="EEF1A LYSINE METHYLTRANSFERASE 3"/>
    <property type="match status" value="1"/>
</dbReference>
<dbReference type="InterPro" id="IPR029063">
    <property type="entry name" value="SAM-dependent_MTases_sf"/>
</dbReference>
<dbReference type="GO" id="GO:0005829">
    <property type="term" value="C:cytosol"/>
    <property type="evidence" value="ECO:0007669"/>
    <property type="project" value="TreeGrafter"/>
</dbReference>
<sequence>MTSRNEELEEGALFPVEDGLFADCFSEEAVYRFGEQELKISQLFGASLGVAAPVRVIELGSGTGIVGILAARLGADVTLTDLPHAIPQLKNNVTANTPPLGWPFVTPSVLPLSWGLDHDRFPSDWDLVLGADIVYLSETYSLLLDTLTHLCKNGATLYLSSKMRAEHGTPDFYDNILSQRFNCQLVCCDALQNINIYRATLRRGGE</sequence>
<keyword evidence="1" id="KW-0808">Transferase</keyword>
<dbReference type="Gene3D" id="3.40.50.150">
    <property type="entry name" value="Vaccinia Virus protein VP39"/>
    <property type="match status" value="1"/>
</dbReference>
<keyword evidence="1" id="KW-0489">Methyltransferase</keyword>
<name>A0A0P7VKE0_SCLFO</name>
<proteinExistence type="predicted"/>
<dbReference type="GO" id="GO:0032259">
    <property type="term" value="P:methylation"/>
    <property type="evidence" value="ECO:0007669"/>
    <property type="project" value="UniProtKB-KW"/>
</dbReference>
<organism evidence="3 4">
    <name type="scientific">Scleropages formosus</name>
    <name type="common">Asian bonytongue</name>
    <name type="synonym">Osteoglossum formosum</name>
    <dbReference type="NCBI Taxonomy" id="113540"/>
    <lineage>
        <taxon>Eukaryota</taxon>
        <taxon>Metazoa</taxon>
        <taxon>Chordata</taxon>
        <taxon>Craniata</taxon>
        <taxon>Vertebrata</taxon>
        <taxon>Euteleostomi</taxon>
        <taxon>Actinopterygii</taxon>
        <taxon>Neopterygii</taxon>
        <taxon>Teleostei</taxon>
        <taxon>Osteoglossocephala</taxon>
        <taxon>Osteoglossomorpha</taxon>
        <taxon>Osteoglossiformes</taxon>
        <taxon>Osteoglossidae</taxon>
        <taxon>Scleropages</taxon>
    </lineage>
</organism>
<protein>
    <submittedName>
        <fullName evidence="3">Uncharacterized protein</fullName>
    </submittedName>
</protein>
<evidence type="ECO:0000313" key="3">
    <source>
        <dbReference type="EMBL" id="KPP76293.1"/>
    </source>
</evidence>
<reference evidence="3 4" key="1">
    <citation type="submission" date="2015-08" db="EMBL/GenBank/DDBJ databases">
        <title>The genome of the Asian arowana (Scleropages formosus).</title>
        <authorList>
            <person name="Tan M.H."/>
            <person name="Gan H.M."/>
            <person name="Croft L.J."/>
            <person name="Austin C.M."/>
        </authorList>
    </citation>
    <scope>NUCLEOTIDE SEQUENCE [LARGE SCALE GENOMIC DNA]</scope>
    <source>
        <strain evidence="3">Aro1</strain>
    </source>
</reference>
<evidence type="ECO:0000313" key="4">
    <source>
        <dbReference type="Proteomes" id="UP000034805"/>
    </source>
</evidence>
<dbReference type="GO" id="GO:0008168">
    <property type="term" value="F:methyltransferase activity"/>
    <property type="evidence" value="ECO:0007669"/>
    <property type="project" value="UniProtKB-KW"/>
</dbReference>
<evidence type="ECO:0000256" key="2">
    <source>
        <dbReference type="ARBA" id="ARBA00022691"/>
    </source>
</evidence>
<keyword evidence="2" id="KW-0949">S-adenosyl-L-methionine</keyword>
<dbReference type="Proteomes" id="UP000034805">
    <property type="component" value="Unassembled WGS sequence"/>
</dbReference>